<reference evidence="1" key="1">
    <citation type="submission" date="2016-10" db="EMBL/GenBank/DDBJ databases">
        <authorList>
            <person name="de Groot N.N."/>
        </authorList>
    </citation>
    <scope>NUCLEOTIDE SEQUENCE</scope>
</reference>
<accession>A0A1W1C1P0</accession>
<dbReference type="EMBL" id="FPHN01000104">
    <property type="protein sequence ID" value="SFV59637.1"/>
    <property type="molecule type" value="Genomic_DNA"/>
</dbReference>
<proteinExistence type="predicted"/>
<name>A0A1W1C1P0_9ZZZZ</name>
<evidence type="ECO:0000313" key="1">
    <source>
        <dbReference type="EMBL" id="SFV59637.1"/>
    </source>
</evidence>
<sequence>MKKPPFTSHYLVLKDLINKVDVRRFNDSIVYLVSRIENIKLWLKSRGIEFVEDATSSSKFANYKPYILIDSEENMKRAKELLEELETPQILAFIEVWKLEGKD</sequence>
<gene>
    <name evidence="1" type="ORF">MNB_SV-14-1138</name>
</gene>
<organism evidence="1">
    <name type="scientific">hydrothermal vent metagenome</name>
    <dbReference type="NCBI Taxonomy" id="652676"/>
    <lineage>
        <taxon>unclassified sequences</taxon>
        <taxon>metagenomes</taxon>
        <taxon>ecological metagenomes</taxon>
    </lineage>
</organism>
<dbReference type="AlphaFoldDB" id="A0A1W1C1P0"/>
<protein>
    <submittedName>
        <fullName evidence="1">Uncharacterized protein</fullName>
    </submittedName>
</protein>